<dbReference type="EMBL" id="ML732427">
    <property type="protein sequence ID" value="KAB8067970.1"/>
    <property type="molecule type" value="Genomic_DNA"/>
</dbReference>
<dbReference type="Proteomes" id="UP000326565">
    <property type="component" value="Unassembled WGS sequence"/>
</dbReference>
<gene>
    <name evidence="5" type="ORF">BDV29DRAFT_185332</name>
</gene>
<evidence type="ECO:0000313" key="6">
    <source>
        <dbReference type="Proteomes" id="UP000326565"/>
    </source>
</evidence>
<dbReference type="PROSITE" id="PS51517">
    <property type="entry name" value="NDT80"/>
    <property type="match status" value="1"/>
</dbReference>
<feature type="DNA-binding region" description="NDT80" evidence="2">
    <location>
        <begin position="80"/>
        <end position="326"/>
    </location>
</feature>
<dbReference type="GO" id="GO:0003700">
    <property type="term" value="F:DNA-binding transcription factor activity"/>
    <property type="evidence" value="ECO:0007669"/>
    <property type="project" value="UniProtKB-UniRule"/>
</dbReference>
<dbReference type="PANTHER" id="PTHR35144:SF1">
    <property type="entry name" value="PROTEIN PACG"/>
    <property type="match status" value="1"/>
</dbReference>
<sequence length="506" mass="55650">MEGHNAMAMAYFVGSLSLANIQRSDYLEKMSGIESPGQHIKLDLDTFACIGDVSSYQNDLLAPLSRFSSGCENSFSDMVAPFGPVCAEHQLSDSSVDHNKELLRFSIPVYNLTLLDSSLRRTSLSLSAQLHGMFFLVESPRSTFPEDNTVPRRGAELTCYRRNLFHITGLITLPRSLRYIVTEQGDYVPILAQEVIVSATESMEGNPVKIISVPWKTPAVNESCSTMTNISNGPKLEQEPPPIHLDNMIGHDQDTDFATFPITWKRLQFRVATANNGRRKQLQQYFVIQLKVIATLFTGAKIPICEVESGPVIVRGRSPRSFQSRKGLPLSSSAAAQPKNVLVAHSNRINHTSTRRTGLRSGQHSAKARTTGKSTLLEVSGSGAGVVAQRASPNWTQVDLPAAGTSPTTGLLPSCIHSQFSWECSRSTGTQQRPASIIAAPINLPFLYDDNGDTTRWMNSSQLAFSYTGDVPQENINQGDCVPLAEMRKLSHKISQPTRSTYRYPC</sequence>
<dbReference type="GO" id="GO:0003677">
    <property type="term" value="F:DNA binding"/>
    <property type="evidence" value="ECO:0007669"/>
    <property type="project" value="UniProtKB-KW"/>
</dbReference>
<dbReference type="InterPro" id="IPR037141">
    <property type="entry name" value="NDT80_DNA-bd_dom_sf"/>
</dbReference>
<evidence type="ECO:0000259" key="4">
    <source>
        <dbReference type="PROSITE" id="PS51517"/>
    </source>
</evidence>
<dbReference type="AlphaFoldDB" id="A0A5N5WL83"/>
<keyword evidence="6" id="KW-1185">Reference proteome</keyword>
<dbReference type="InterPro" id="IPR008967">
    <property type="entry name" value="p53-like_TF_DNA-bd_sf"/>
</dbReference>
<reference evidence="5 6" key="1">
    <citation type="submission" date="2019-04" db="EMBL/GenBank/DDBJ databases">
        <title>Friends and foes A comparative genomics study of 23 Aspergillus species from section Flavi.</title>
        <authorList>
            <consortium name="DOE Joint Genome Institute"/>
            <person name="Kjaerbolling I."/>
            <person name="Vesth T."/>
            <person name="Frisvad J.C."/>
            <person name="Nybo J.L."/>
            <person name="Theobald S."/>
            <person name="Kildgaard S."/>
            <person name="Isbrandt T."/>
            <person name="Kuo A."/>
            <person name="Sato A."/>
            <person name="Lyhne E.K."/>
            <person name="Kogle M.E."/>
            <person name="Wiebenga A."/>
            <person name="Kun R.S."/>
            <person name="Lubbers R.J."/>
            <person name="Makela M.R."/>
            <person name="Barry K."/>
            <person name="Chovatia M."/>
            <person name="Clum A."/>
            <person name="Daum C."/>
            <person name="Haridas S."/>
            <person name="He G."/>
            <person name="LaButti K."/>
            <person name="Lipzen A."/>
            <person name="Mondo S."/>
            <person name="Riley R."/>
            <person name="Salamov A."/>
            <person name="Simmons B.A."/>
            <person name="Magnuson J.K."/>
            <person name="Henrissat B."/>
            <person name="Mortensen U.H."/>
            <person name="Larsen T.O."/>
            <person name="Devries R.P."/>
            <person name="Grigoriev I.V."/>
            <person name="Machida M."/>
            <person name="Baker S.E."/>
            <person name="Andersen M.R."/>
        </authorList>
    </citation>
    <scope>NUCLEOTIDE SEQUENCE [LARGE SCALE GENOMIC DNA]</scope>
    <source>
        <strain evidence="5 6">CBS 151.66</strain>
    </source>
</reference>
<evidence type="ECO:0000313" key="5">
    <source>
        <dbReference type="EMBL" id="KAB8067970.1"/>
    </source>
</evidence>
<evidence type="ECO:0000256" key="2">
    <source>
        <dbReference type="PROSITE-ProRule" id="PRU00850"/>
    </source>
</evidence>
<evidence type="ECO:0000256" key="3">
    <source>
        <dbReference type="SAM" id="MobiDB-lite"/>
    </source>
</evidence>
<feature type="domain" description="NDT80" evidence="4">
    <location>
        <begin position="80"/>
        <end position="326"/>
    </location>
</feature>
<dbReference type="OrthoDB" id="4117572at2759"/>
<dbReference type="Pfam" id="PF05224">
    <property type="entry name" value="NDT80_PhoG"/>
    <property type="match status" value="1"/>
</dbReference>
<name>A0A5N5WL83_9EURO</name>
<dbReference type="Gene3D" id="2.60.40.1390">
    <property type="entry name" value="NDT80 DNA-binding domain"/>
    <property type="match status" value="1"/>
</dbReference>
<dbReference type="SUPFAM" id="SSF49417">
    <property type="entry name" value="p53-like transcription factors"/>
    <property type="match status" value="1"/>
</dbReference>
<dbReference type="InterPro" id="IPR024061">
    <property type="entry name" value="NDT80_DNA-bd_dom"/>
</dbReference>
<dbReference type="GO" id="GO:0000228">
    <property type="term" value="C:nuclear chromosome"/>
    <property type="evidence" value="ECO:0007669"/>
    <property type="project" value="TreeGrafter"/>
</dbReference>
<protein>
    <recommendedName>
        <fullName evidence="4">NDT80 domain-containing protein</fullName>
    </recommendedName>
</protein>
<dbReference type="GO" id="GO:0045944">
    <property type="term" value="P:positive regulation of transcription by RNA polymerase II"/>
    <property type="evidence" value="ECO:0007669"/>
    <property type="project" value="TreeGrafter"/>
</dbReference>
<accession>A0A5N5WL83</accession>
<dbReference type="PANTHER" id="PTHR35144">
    <property type="entry name" value="MEIOSIS-SPECIFIC TRANSCRIPTION FACTOR NDT80"/>
    <property type="match status" value="1"/>
</dbReference>
<feature type="region of interest" description="Disordered" evidence="3">
    <location>
        <begin position="351"/>
        <end position="371"/>
    </location>
</feature>
<keyword evidence="1 2" id="KW-0238">DNA-binding</keyword>
<evidence type="ECO:0000256" key="1">
    <source>
        <dbReference type="ARBA" id="ARBA00023125"/>
    </source>
</evidence>
<proteinExistence type="predicted"/>
<organism evidence="5 6">
    <name type="scientific">Aspergillus leporis</name>
    <dbReference type="NCBI Taxonomy" id="41062"/>
    <lineage>
        <taxon>Eukaryota</taxon>
        <taxon>Fungi</taxon>
        <taxon>Dikarya</taxon>
        <taxon>Ascomycota</taxon>
        <taxon>Pezizomycotina</taxon>
        <taxon>Eurotiomycetes</taxon>
        <taxon>Eurotiomycetidae</taxon>
        <taxon>Eurotiales</taxon>
        <taxon>Aspergillaceae</taxon>
        <taxon>Aspergillus</taxon>
        <taxon>Aspergillus subgen. Circumdati</taxon>
    </lineage>
</organism>
<dbReference type="InterPro" id="IPR052605">
    <property type="entry name" value="Fungal_trans_regulator"/>
</dbReference>
<dbReference type="GO" id="GO:0051321">
    <property type="term" value="P:meiotic cell cycle"/>
    <property type="evidence" value="ECO:0007669"/>
    <property type="project" value="TreeGrafter"/>
</dbReference>